<comment type="catalytic activity">
    <reaction evidence="1 6">
        <text>Cleavage of hydrophobic, N-terminal signal or leader sequences from secreted and periplasmic proteins.</text>
        <dbReference type="EC" id="3.4.21.89"/>
    </reaction>
</comment>
<reference evidence="9" key="1">
    <citation type="journal article" date="2019" name="Int. J. Syst. Evol. Microbiol.">
        <title>The Global Catalogue of Microorganisms (GCM) 10K type strain sequencing project: providing services to taxonomists for standard genome sequencing and annotation.</title>
        <authorList>
            <consortium name="The Broad Institute Genomics Platform"/>
            <consortium name="The Broad Institute Genome Sequencing Center for Infectious Disease"/>
            <person name="Wu L."/>
            <person name="Ma J."/>
        </authorList>
    </citation>
    <scope>NUCLEOTIDE SEQUENCE [LARGE SCALE GENOMIC DNA]</scope>
    <source>
        <strain evidence="9">TISTR 1511</strain>
    </source>
</reference>
<accession>A0ABW5RL51</accession>
<gene>
    <name evidence="8" type="primary">lepB</name>
    <name evidence="8" type="ORF">ACFSUQ_05425</name>
</gene>
<evidence type="ECO:0000256" key="3">
    <source>
        <dbReference type="ARBA" id="ARBA00009370"/>
    </source>
</evidence>
<dbReference type="EMBL" id="JBHUNF010000003">
    <property type="protein sequence ID" value="MFD2674742.1"/>
    <property type="molecule type" value="Genomic_DNA"/>
</dbReference>
<dbReference type="SUPFAM" id="SSF51306">
    <property type="entry name" value="LexA/Signal peptidase"/>
    <property type="match status" value="1"/>
</dbReference>
<keyword evidence="5 6" id="KW-0378">Hydrolase</keyword>
<dbReference type="CDD" id="cd06530">
    <property type="entry name" value="S26_SPase_I"/>
    <property type="match status" value="1"/>
</dbReference>
<comment type="similarity">
    <text evidence="3 6">Belongs to the peptidase S26 family.</text>
</comment>
<keyword evidence="6" id="KW-1133">Transmembrane helix</keyword>
<dbReference type="EC" id="3.4.21.89" evidence="4 6"/>
<evidence type="ECO:0000256" key="6">
    <source>
        <dbReference type="RuleBase" id="RU362042"/>
    </source>
</evidence>
<organism evidence="8 9">
    <name type="scientific">Gulosibacter bifidus</name>
    <dbReference type="NCBI Taxonomy" id="272239"/>
    <lineage>
        <taxon>Bacteria</taxon>
        <taxon>Bacillati</taxon>
        <taxon>Actinomycetota</taxon>
        <taxon>Actinomycetes</taxon>
        <taxon>Micrococcales</taxon>
        <taxon>Microbacteriaceae</taxon>
        <taxon>Gulosibacter</taxon>
    </lineage>
</organism>
<keyword evidence="6" id="KW-0812">Transmembrane</keyword>
<comment type="caution">
    <text evidence="8">The sequence shown here is derived from an EMBL/GenBank/DDBJ whole genome shotgun (WGS) entry which is preliminary data.</text>
</comment>
<protein>
    <recommendedName>
        <fullName evidence="4 6">Signal peptidase I</fullName>
        <ecNumber evidence="4 6">3.4.21.89</ecNumber>
    </recommendedName>
</protein>
<dbReference type="InterPro" id="IPR019533">
    <property type="entry name" value="Peptidase_S26"/>
</dbReference>
<evidence type="ECO:0000256" key="2">
    <source>
        <dbReference type="ARBA" id="ARBA00004401"/>
    </source>
</evidence>
<evidence type="ECO:0000313" key="9">
    <source>
        <dbReference type="Proteomes" id="UP001597453"/>
    </source>
</evidence>
<dbReference type="Proteomes" id="UP001597453">
    <property type="component" value="Unassembled WGS sequence"/>
</dbReference>
<dbReference type="PRINTS" id="PR00727">
    <property type="entry name" value="LEADERPTASE"/>
</dbReference>
<dbReference type="Gene3D" id="2.10.109.10">
    <property type="entry name" value="Umud Fragment, subunit A"/>
    <property type="match status" value="1"/>
</dbReference>
<dbReference type="PANTHER" id="PTHR43390:SF1">
    <property type="entry name" value="CHLOROPLAST PROCESSING PEPTIDASE"/>
    <property type="match status" value="1"/>
</dbReference>
<keyword evidence="9" id="KW-1185">Reference proteome</keyword>
<dbReference type="Pfam" id="PF10502">
    <property type="entry name" value="Peptidase_S26"/>
    <property type="match status" value="1"/>
</dbReference>
<dbReference type="PANTHER" id="PTHR43390">
    <property type="entry name" value="SIGNAL PEPTIDASE I"/>
    <property type="match status" value="1"/>
</dbReference>
<evidence type="ECO:0000259" key="7">
    <source>
        <dbReference type="Pfam" id="PF10502"/>
    </source>
</evidence>
<dbReference type="InterPro" id="IPR019758">
    <property type="entry name" value="Pept_S26A_signal_pept_1_CS"/>
</dbReference>
<evidence type="ECO:0000256" key="4">
    <source>
        <dbReference type="ARBA" id="ARBA00013208"/>
    </source>
</evidence>
<dbReference type="InterPro" id="IPR000223">
    <property type="entry name" value="Pept_S26A_signal_pept_1"/>
</dbReference>
<evidence type="ECO:0000256" key="1">
    <source>
        <dbReference type="ARBA" id="ARBA00000677"/>
    </source>
</evidence>
<comment type="subcellular location">
    <subcellularLocation>
        <location evidence="2">Cell membrane</location>
        <topology evidence="2">Single-pass type II membrane protein</topology>
    </subcellularLocation>
    <subcellularLocation>
        <location evidence="6">Membrane</location>
        <topology evidence="6">Single-pass type II membrane protein</topology>
    </subcellularLocation>
</comment>
<dbReference type="PROSITE" id="PS00761">
    <property type="entry name" value="SPASE_I_3"/>
    <property type="match status" value="1"/>
</dbReference>
<keyword evidence="6" id="KW-0472">Membrane</keyword>
<evidence type="ECO:0000256" key="5">
    <source>
        <dbReference type="ARBA" id="ARBA00022801"/>
    </source>
</evidence>
<feature type="transmembrane region" description="Helical" evidence="6">
    <location>
        <begin position="63"/>
        <end position="82"/>
    </location>
</feature>
<dbReference type="InterPro" id="IPR036286">
    <property type="entry name" value="LexA/Signal_pep-like_sf"/>
</dbReference>
<proteinExistence type="inferred from homology"/>
<dbReference type="GO" id="GO:0009003">
    <property type="term" value="F:signal peptidase activity"/>
    <property type="evidence" value="ECO:0007669"/>
    <property type="project" value="UniProtKB-EC"/>
</dbReference>
<sequence length="279" mass="31020">MPDADYELPTLAPSDSAEDGDILIHEVFRHAHGPRHHLREDIAIDREGNIVRRGGFGMFLRDAVIIIAIALLASFLIKTFLLRPFFIPSASMNATLVEEDRVLVNQLVPNIVPLNRGDVIVFEDPGGWLPAVKPPEKEPVPALVDGFFKGIGLVPEDAHNHLVKRVIGLPGDHVTCCNAYGQMEINDVAIREPYIISDDQNRASGQAFDVTVPDNAVWVMGDNRFNSQDSRAHQDLPTKGFVPYDNIVGRAFMINWPLDRFGFLGNYPEVFAAVPNRRP</sequence>
<feature type="domain" description="Peptidase S26" evidence="7">
    <location>
        <begin position="62"/>
        <end position="256"/>
    </location>
</feature>
<dbReference type="RefSeq" id="WP_174519832.1">
    <property type="nucleotide sequence ID" value="NZ_JBHUNF010000003.1"/>
</dbReference>
<keyword evidence="6" id="KW-0645">Protease</keyword>
<evidence type="ECO:0000313" key="8">
    <source>
        <dbReference type="EMBL" id="MFD2674742.1"/>
    </source>
</evidence>
<dbReference type="NCBIfam" id="TIGR02227">
    <property type="entry name" value="sigpep_I_bact"/>
    <property type="match status" value="1"/>
</dbReference>
<name>A0ABW5RL51_9MICO</name>